<keyword evidence="4" id="KW-0275">Fatty acid biosynthesis</keyword>
<dbReference type="Pfam" id="PF01039">
    <property type="entry name" value="Carboxyl_trans"/>
    <property type="match status" value="1"/>
</dbReference>
<keyword evidence="6" id="KW-0436">Ligase</keyword>
<keyword evidence="1 4" id="KW-0444">Lipid biosynthesis</keyword>
<feature type="binding site" evidence="4">
    <location>
        <position position="37"/>
    </location>
    <ligand>
        <name>Zn(2+)</name>
        <dbReference type="ChEBI" id="CHEBI:29105"/>
    </ligand>
</feature>
<dbReference type="GO" id="GO:0008270">
    <property type="term" value="F:zinc ion binding"/>
    <property type="evidence" value="ECO:0007669"/>
    <property type="project" value="UniProtKB-UniRule"/>
</dbReference>
<organism evidence="6 7">
    <name type="scientific">Caproiciproducens galactitolivorans</name>
    <dbReference type="NCBI Taxonomy" id="642589"/>
    <lineage>
        <taxon>Bacteria</taxon>
        <taxon>Bacillati</taxon>
        <taxon>Bacillota</taxon>
        <taxon>Clostridia</taxon>
        <taxon>Eubacteriales</taxon>
        <taxon>Acutalibacteraceae</taxon>
        <taxon>Caproiciproducens</taxon>
    </lineage>
</organism>
<dbReference type="OrthoDB" id="9772975at2"/>
<comment type="subcellular location">
    <subcellularLocation>
        <location evidence="4">Cytoplasm</location>
    </subcellularLocation>
</comment>
<comment type="caution">
    <text evidence="6">The sequence shown here is derived from an EMBL/GenBank/DDBJ whole genome shotgun (WGS) entry which is preliminary data.</text>
</comment>
<sequence length="289" mass="32044">MILRKEFFRRPKNELERSSRIYKVPSPDVPGEMCVLCPSCKKPLLTGELNANANVCPECGYYFRMNARQRIHFIADENTFIELNSNLLSKNPLNFPNYPEKIKHARLESAEKEAVVTGTAEIGGFPCALFVMEARFMMGSMGTVVGEKITRIFEYATEHSLPVVGYIVSGGARMQEGILSLMQMAKTSGAVKRHSDAGNLYIAVLTDPTTGGVTASFGMEADIILAEPNALIGFAGPRVIEQTMRQKLPAGFQRAEFLLEKGFVDMISERKEQKKQITTLLSLHKEVSG</sequence>
<evidence type="ECO:0000256" key="3">
    <source>
        <dbReference type="ARBA" id="ARBA00023098"/>
    </source>
</evidence>
<evidence type="ECO:0000256" key="4">
    <source>
        <dbReference type="HAMAP-Rule" id="MF_01395"/>
    </source>
</evidence>
<protein>
    <recommendedName>
        <fullName evidence="4">Acetyl-coenzyme A carboxylase carboxyl transferase subunit beta</fullName>
        <shortName evidence="4">ACCase subunit beta</shortName>
        <shortName evidence="4">Acetyl-CoA carboxylase carboxyltransferase subunit beta</shortName>
        <ecNumber evidence="4">2.1.3.15</ecNumber>
    </recommendedName>
</protein>
<name>A0A4Z0YBV5_9FIRM</name>
<dbReference type="SUPFAM" id="SSF52096">
    <property type="entry name" value="ClpP/crotonase"/>
    <property type="match status" value="1"/>
</dbReference>
<dbReference type="GO" id="GO:0016743">
    <property type="term" value="F:carboxyl- or carbamoyltransferase activity"/>
    <property type="evidence" value="ECO:0007669"/>
    <property type="project" value="UniProtKB-UniRule"/>
</dbReference>
<dbReference type="PROSITE" id="PS50980">
    <property type="entry name" value="COA_CT_NTER"/>
    <property type="match status" value="1"/>
</dbReference>
<evidence type="ECO:0000256" key="1">
    <source>
        <dbReference type="ARBA" id="ARBA00022516"/>
    </source>
</evidence>
<keyword evidence="7" id="KW-1185">Reference proteome</keyword>
<comment type="cofactor">
    <cofactor evidence="4">
        <name>Zn(2+)</name>
        <dbReference type="ChEBI" id="CHEBI:29105"/>
    </cofactor>
    <text evidence="4">Binds 1 zinc ion per subunit.</text>
</comment>
<proteinExistence type="inferred from homology"/>
<dbReference type="RefSeq" id="WP_135658467.1">
    <property type="nucleotide sequence ID" value="NZ_JAJUFJ010000007.1"/>
</dbReference>
<comment type="subunit">
    <text evidence="4">Acetyl-CoA carboxylase is a heterohexamer composed of biotin carboxyl carrier protein (AccB), biotin carboxylase (AccC) and two subunits each of ACCase subunit alpha (AccA) and ACCase subunit beta (AccD).</text>
</comment>
<dbReference type="Proteomes" id="UP000297714">
    <property type="component" value="Unassembled WGS sequence"/>
</dbReference>
<feature type="zinc finger region" description="C4-type" evidence="4">
    <location>
        <begin position="37"/>
        <end position="59"/>
    </location>
</feature>
<dbReference type="UniPathway" id="UPA00655">
    <property type="reaction ID" value="UER00711"/>
</dbReference>
<dbReference type="GO" id="GO:0005524">
    <property type="term" value="F:ATP binding"/>
    <property type="evidence" value="ECO:0007669"/>
    <property type="project" value="UniProtKB-KW"/>
</dbReference>
<evidence type="ECO:0000313" key="6">
    <source>
        <dbReference type="EMBL" id="TGJ76955.1"/>
    </source>
</evidence>
<keyword evidence="4" id="KW-0862">Zinc</keyword>
<keyword evidence="4" id="KW-0067">ATP-binding</keyword>
<dbReference type="InterPro" id="IPR000438">
    <property type="entry name" value="Acetyl_CoA_COase_Trfase_b_su"/>
</dbReference>
<dbReference type="PANTHER" id="PTHR42995:SF5">
    <property type="entry name" value="ACETYL-COENZYME A CARBOXYLASE CARBOXYL TRANSFERASE SUBUNIT BETA, CHLOROPLASTIC"/>
    <property type="match status" value="1"/>
</dbReference>
<dbReference type="AlphaFoldDB" id="A0A4Z0YBV5"/>
<keyword evidence="4" id="KW-0276">Fatty acid metabolism</keyword>
<evidence type="ECO:0000313" key="7">
    <source>
        <dbReference type="Proteomes" id="UP000297714"/>
    </source>
</evidence>
<feature type="binding site" evidence="4">
    <location>
        <position position="59"/>
    </location>
    <ligand>
        <name>Zn(2+)</name>
        <dbReference type="ChEBI" id="CHEBI:29105"/>
    </ligand>
</feature>
<dbReference type="InterPro" id="IPR011762">
    <property type="entry name" value="COA_CT_N"/>
</dbReference>
<reference evidence="6 7" key="1">
    <citation type="submission" date="2019-04" db="EMBL/GenBank/DDBJ databases">
        <authorList>
            <person name="Poehlein A."/>
            <person name="Bengelsdorf F.R."/>
            <person name="Duerre P."/>
            <person name="Daniel R."/>
        </authorList>
    </citation>
    <scope>NUCLEOTIDE SEQUENCE [LARGE SCALE GENOMIC DNA]</scope>
    <source>
        <strain evidence="6 7">BS-1</strain>
    </source>
</reference>
<evidence type="ECO:0000256" key="2">
    <source>
        <dbReference type="ARBA" id="ARBA00022679"/>
    </source>
</evidence>
<dbReference type="GO" id="GO:0006633">
    <property type="term" value="P:fatty acid biosynthetic process"/>
    <property type="evidence" value="ECO:0007669"/>
    <property type="project" value="UniProtKB-KW"/>
</dbReference>
<accession>A0A4Z0YBV5</accession>
<feature type="domain" description="CoA carboxyltransferase N-terminal" evidence="5">
    <location>
        <begin position="33"/>
        <end position="289"/>
    </location>
</feature>
<keyword evidence="4" id="KW-0547">Nucleotide-binding</keyword>
<comment type="pathway">
    <text evidence="4">Lipid metabolism; malonyl-CoA biosynthesis; malonyl-CoA from acetyl-CoA: step 1/1.</text>
</comment>
<keyword evidence="4" id="KW-0963">Cytoplasm</keyword>
<dbReference type="InterPro" id="IPR034733">
    <property type="entry name" value="AcCoA_carboxyl_beta"/>
</dbReference>
<dbReference type="Gene3D" id="3.90.226.10">
    <property type="entry name" value="2-enoyl-CoA Hydratase, Chain A, domain 1"/>
    <property type="match status" value="1"/>
</dbReference>
<dbReference type="HAMAP" id="MF_01395">
    <property type="entry name" value="AcetylCoA_CT_beta"/>
    <property type="match status" value="1"/>
</dbReference>
<feature type="binding site" evidence="4">
    <location>
        <position position="40"/>
    </location>
    <ligand>
        <name>Zn(2+)</name>
        <dbReference type="ChEBI" id="CHEBI:29105"/>
    </ligand>
</feature>
<keyword evidence="3 4" id="KW-0443">Lipid metabolism</keyword>
<dbReference type="PRINTS" id="PR01070">
    <property type="entry name" value="ACCCTRFRASEB"/>
</dbReference>
<keyword evidence="2 4" id="KW-0808">Transferase</keyword>
<dbReference type="EC" id="2.1.3.15" evidence="4"/>
<dbReference type="NCBIfam" id="TIGR00515">
    <property type="entry name" value="accD"/>
    <property type="match status" value="1"/>
</dbReference>
<dbReference type="GO" id="GO:0003989">
    <property type="term" value="F:acetyl-CoA carboxylase activity"/>
    <property type="evidence" value="ECO:0007669"/>
    <property type="project" value="InterPro"/>
</dbReference>
<keyword evidence="4" id="KW-0863">Zinc-finger</keyword>
<comment type="catalytic activity">
    <reaction evidence="4">
        <text>N(6)-carboxybiotinyl-L-lysyl-[protein] + acetyl-CoA = N(6)-biotinyl-L-lysyl-[protein] + malonyl-CoA</text>
        <dbReference type="Rhea" id="RHEA:54728"/>
        <dbReference type="Rhea" id="RHEA-COMP:10505"/>
        <dbReference type="Rhea" id="RHEA-COMP:10506"/>
        <dbReference type="ChEBI" id="CHEBI:57288"/>
        <dbReference type="ChEBI" id="CHEBI:57384"/>
        <dbReference type="ChEBI" id="CHEBI:83144"/>
        <dbReference type="ChEBI" id="CHEBI:83145"/>
        <dbReference type="EC" id="2.1.3.15"/>
    </reaction>
</comment>
<comment type="similarity">
    <text evidence="4">Belongs to the AccD/PCCB family.</text>
</comment>
<dbReference type="InterPro" id="IPR029045">
    <property type="entry name" value="ClpP/crotonase-like_dom_sf"/>
</dbReference>
<comment type="function">
    <text evidence="4">Component of the acetyl coenzyme A carboxylase (ACC) complex. Biotin carboxylase (BC) catalyzes the carboxylation of biotin on its carrier protein (BCCP) and then the CO(2) group is transferred by the transcarboxylase to acetyl-CoA to form malonyl-CoA.</text>
</comment>
<dbReference type="GO" id="GO:2001295">
    <property type="term" value="P:malonyl-CoA biosynthetic process"/>
    <property type="evidence" value="ECO:0007669"/>
    <property type="project" value="UniProtKB-UniRule"/>
</dbReference>
<feature type="binding site" evidence="4">
    <location>
        <position position="56"/>
    </location>
    <ligand>
        <name>Zn(2+)</name>
        <dbReference type="ChEBI" id="CHEBI:29105"/>
    </ligand>
</feature>
<dbReference type="GO" id="GO:0009317">
    <property type="term" value="C:acetyl-CoA carboxylase complex"/>
    <property type="evidence" value="ECO:0007669"/>
    <property type="project" value="InterPro"/>
</dbReference>
<dbReference type="EMBL" id="SRMQ01000003">
    <property type="protein sequence ID" value="TGJ76955.1"/>
    <property type="molecule type" value="Genomic_DNA"/>
</dbReference>
<evidence type="ECO:0000259" key="5">
    <source>
        <dbReference type="PROSITE" id="PS50980"/>
    </source>
</evidence>
<dbReference type="PANTHER" id="PTHR42995">
    <property type="entry name" value="ACETYL-COENZYME A CARBOXYLASE CARBOXYL TRANSFERASE SUBUNIT BETA, CHLOROPLASTIC"/>
    <property type="match status" value="1"/>
</dbReference>
<keyword evidence="4" id="KW-0479">Metal-binding</keyword>
<gene>
    <name evidence="4 6" type="primary">accD</name>
    <name evidence="6" type="ORF">CAGA_10280</name>
</gene>